<evidence type="ECO:0008006" key="4">
    <source>
        <dbReference type="Google" id="ProtNLM"/>
    </source>
</evidence>
<dbReference type="InterPro" id="IPR028994">
    <property type="entry name" value="Integrin_alpha_N"/>
</dbReference>
<dbReference type="RefSeq" id="XP_043128259.1">
    <property type="nucleotide sequence ID" value="XM_043272324.1"/>
</dbReference>
<dbReference type="AlphaFoldDB" id="A0A9P3C2L1"/>
<dbReference type="EMBL" id="BOPL01000007">
    <property type="protein sequence ID" value="GIK05073.1"/>
    <property type="molecule type" value="Genomic_DNA"/>
</dbReference>
<dbReference type="InterPro" id="IPR013517">
    <property type="entry name" value="FG-GAP"/>
</dbReference>
<protein>
    <recommendedName>
        <fullName evidence="4">VCBS repeat-containing protein</fullName>
    </recommendedName>
</protein>
<comment type="caution">
    <text evidence="2">The sequence shown here is derived from an EMBL/GenBank/DDBJ whole genome shotgun (WGS) entry which is preliminary data.</text>
</comment>
<evidence type="ECO:0000256" key="1">
    <source>
        <dbReference type="ARBA" id="ARBA00022729"/>
    </source>
</evidence>
<keyword evidence="1" id="KW-0732">Signal</keyword>
<evidence type="ECO:0000313" key="2">
    <source>
        <dbReference type="EMBL" id="GIK05073.1"/>
    </source>
</evidence>
<proteinExistence type="predicted"/>
<dbReference type="Gene3D" id="3.40.50.1110">
    <property type="entry name" value="SGNH hydrolase"/>
    <property type="match status" value="1"/>
</dbReference>
<keyword evidence="3" id="KW-1185">Reference proteome</keyword>
<dbReference type="GeneID" id="66937154"/>
<dbReference type="SUPFAM" id="SSF69318">
    <property type="entry name" value="Integrin alpha N-terminal domain"/>
    <property type="match status" value="2"/>
</dbReference>
<sequence length="538" mass="60388">MDPPALNEGSGWLDLNKDYYDNIHPNDIGYPKMAVVWYQAISTAFMDTLLKKPGGSYVVTPGSDGLQCDKQYGDGVYAGGLTQRGSGEDDGIYRHDSASMGIVLTVESDYDRNQWFFVRLFARERDDFVGWYERNDGSQWYGVWRNTGDEANLFTKIADMNVSIACIPRGVNFIDINADGLDDFVCIGPGGDAYPSINQGDGDIGSGKPPSFKDIGQIKDAVSGYPQAQVRLGDVDGDGRADYCVFDAAGDMTCWRNGWIEDKPAYWQGLGQRFSGKNMGNLTSVRLEDIHSDGRDDWVWIGDTGEAYMSCQHGTDGDGLNIAWRQGFWQGTNSGPTYNGMSVDGVRERIHFARVYGEPEDFGLLGRQDYVYLEHSKDGDRHKFAIVVDGGPSFWDSSEVIFDLSTFGRMLDRWDLHLADWDGDGACDIIWVDPDNQNRVQLWRNTYKETGTWNWDNNANPAPDLYCPEKRGIGIFDLPVQFADISGNGKADYLCIEKDGRTWGWVHNDANGWDYIDQFKYSEQKDHANLRWADVNGD</sequence>
<name>A0A9P3C2L1_ASPVI</name>
<reference evidence="2 3" key="1">
    <citation type="submission" date="2021-02" db="EMBL/GenBank/DDBJ databases">
        <title>Pan-genome distribution and transcriptional activeness of fungal secondary metabolism genes in Aspergillus section Fumigati.</title>
        <authorList>
            <person name="Takahashi H."/>
            <person name="Umemura M."/>
            <person name="Ninomiya A."/>
            <person name="Kusuya Y."/>
            <person name="Urayama S."/>
            <person name="Shimizu M."/>
            <person name="Watanabe A."/>
            <person name="Kamei K."/>
            <person name="Yaguchi T."/>
            <person name="Hagiwara D."/>
        </authorList>
    </citation>
    <scope>NUCLEOTIDE SEQUENCE [LARGE SCALE GENOMIC DNA]</scope>
    <source>
        <strain evidence="2 3">IFM 47045</strain>
    </source>
</reference>
<dbReference type="InterPro" id="IPR036514">
    <property type="entry name" value="SGNH_hydro_sf"/>
</dbReference>
<organism evidence="2 3">
    <name type="scientific">Aspergillus viridinutans</name>
    <dbReference type="NCBI Taxonomy" id="75553"/>
    <lineage>
        <taxon>Eukaryota</taxon>
        <taxon>Fungi</taxon>
        <taxon>Dikarya</taxon>
        <taxon>Ascomycota</taxon>
        <taxon>Pezizomycotina</taxon>
        <taxon>Eurotiomycetes</taxon>
        <taxon>Eurotiomycetidae</taxon>
        <taxon>Eurotiales</taxon>
        <taxon>Aspergillaceae</taxon>
        <taxon>Aspergillus</taxon>
        <taxon>Aspergillus subgen. Fumigati</taxon>
    </lineage>
</organism>
<dbReference type="Proteomes" id="UP000710440">
    <property type="component" value="Unassembled WGS sequence"/>
</dbReference>
<dbReference type="Pfam" id="PF13517">
    <property type="entry name" value="FG-GAP_3"/>
    <property type="match status" value="2"/>
</dbReference>
<dbReference type="OrthoDB" id="6123at2759"/>
<gene>
    <name evidence="2" type="ORF">Aspvir_009172</name>
</gene>
<accession>A0A9P3C2L1</accession>
<evidence type="ECO:0000313" key="3">
    <source>
        <dbReference type="Proteomes" id="UP000710440"/>
    </source>
</evidence>